<organism evidence="1 2">
    <name type="scientific">Eiseniibacteriota bacterium</name>
    <dbReference type="NCBI Taxonomy" id="2212470"/>
    <lineage>
        <taxon>Bacteria</taxon>
        <taxon>Candidatus Eiseniibacteriota</taxon>
    </lineage>
</organism>
<gene>
    <name evidence="1" type="ORF">ACFL6M_07350</name>
</gene>
<sequence>PVDVAAGFFYQTFDLGDIVKTNSLHLNVTGSKLLNKYVEPYVGSRVQLRHRGRRGNHHRRL</sequence>
<reference evidence="1 2" key="1">
    <citation type="submission" date="2024-09" db="EMBL/GenBank/DDBJ databases">
        <authorList>
            <person name="D'Angelo T."/>
        </authorList>
    </citation>
    <scope>NUCLEOTIDE SEQUENCE [LARGE SCALE GENOMIC DNA]</scope>
    <source>
        <strain evidence="1">SAG AM-320-E07</strain>
    </source>
</reference>
<name>A0ABV6YM51_UNCEI</name>
<comment type="caution">
    <text evidence="1">The sequence shown here is derived from an EMBL/GenBank/DDBJ whole genome shotgun (WGS) entry which is preliminary data.</text>
</comment>
<dbReference type="Proteomes" id="UP001593833">
    <property type="component" value="Unassembled WGS sequence"/>
</dbReference>
<proteinExistence type="predicted"/>
<evidence type="ECO:0000313" key="2">
    <source>
        <dbReference type="Proteomes" id="UP001593833"/>
    </source>
</evidence>
<protein>
    <submittedName>
        <fullName evidence="1">Uncharacterized protein</fullName>
    </submittedName>
</protein>
<evidence type="ECO:0000313" key="1">
    <source>
        <dbReference type="EMBL" id="MFC1573398.1"/>
    </source>
</evidence>
<dbReference type="EMBL" id="JBHPKH010000148">
    <property type="protein sequence ID" value="MFC1573398.1"/>
    <property type="molecule type" value="Genomic_DNA"/>
</dbReference>
<accession>A0ABV6YM51</accession>
<feature type="non-terminal residue" evidence="1">
    <location>
        <position position="1"/>
    </location>
</feature>
<keyword evidence="2" id="KW-1185">Reference proteome</keyword>